<accession>A0A974XX91</accession>
<keyword evidence="3" id="KW-0804">Transcription</keyword>
<dbReference type="EMBL" id="CP071518">
    <property type="protein sequence ID" value="QSX77511.1"/>
    <property type="molecule type" value="Genomic_DNA"/>
</dbReference>
<gene>
    <name evidence="5" type="ORF">I8J32_012195</name>
</gene>
<evidence type="ECO:0000256" key="3">
    <source>
        <dbReference type="ARBA" id="ARBA00023163"/>
    </source>
</evidence>
<proteinExistence type="predicted"/>
<organism evidence="5 6">
    <name type="scientific">Agrilutibacter solisilvae</name>
    <dbReference type="NCBI Taxonomy" id="2763317"/>
    <lineage>
        <taxon>Bacteria</taxon>
        <taxon>Pseudomonadati</taxon>
        <taxon>Pseudomonadota</taxon>
        <taxon>Gammaproteobacteria</taxon>
        <taxon>Lysobacterales</taxon>
        <taxon>Lysobacteraceae</taxon>
        <taxon>Agrilutibacter</taxon>
    </lineage>
</organism>
<dbReference type="NCBIfam" id="TIGR02999">
    <property type="entry name" value="Sig-70_X6"/>
    <property type="match status" value="1"/>
</dbReference>
<dbReference type="InterPro" id="IPR013324">
    <property type="entry name" value="RNA_pol_sigma_r3/r4-like"/>
</dbReference>
<keyword evidence="6" id="KW-1185">Reference proteome</keyword>
<name>A0A974XX91_9GAMM</name>
<feature type="domain" description="RNA polymerase sigma-70 ECF-like HTH" evidence="4">
    <location>
        <begin position="4"/>
        <end position="183"/>
    </location>
</feature>
<dbReference type="InterPro" id="IPR039425">
    <property type="entry name" value="RNA_pol_sigma-70-like"/>
</dbReference>
<evidence type="ECO:0000256" key="2">
    <source>
        <dbReference type="ARBA" id="ARBA00023082"/>
    </source>
</evidence>
<dbReference type="RefSeq" id="WP_200612536.1">
    <property type="nucleotide sequence ID" value="NZ_CP071518.1"/>
</dbReference>
<dbReference type="Gene3D" id="1.10.10.10">
    <property type="entry name" value="Winged helix-like DNA-binding domain superfamily/Winged helix DNA-binding domain"/>
    <property type="match status" value="1"/>
</dbReference>
<keyword evidence="1" id="KW-0805">Transcription regulation</keyword>
<dbReference type="PANTHER" id="PTHR43133">
    <property type="entry name" value="RNA POLYMERASE ECF-TYPE SIGMA FACTO"/>
    <property type="match status" value="1"/>
</dbReference>
<evidence type="ECO:0000259" key="4">
    <source>
        <dbReference type="Pfam" id="PF07638"/>
    </source>
</evidence>
<sequence length="184" mass="21210">MNEGEFTELLVASRSGDQVAWSSLVRLVYTDLQRLARRQRSHNAIPTTLGTTGLVHESYMRLAGTGKDHIENRKHFLNLASRIMRQVLCDYARLRLRDKRGGGVKHEELTDIEVEEQSEAQNLIWIDELLTKLEAENPTWARVVECRFFTGLTDDETAEALGLTLRTAQRNWHDARKWLADHLE</sequence>
<dbReference type="SUPFAM" id="SSF88659">
    <property type="entry name" value="Sigma3 and sigma4 domains of RNA polymerase sigma factors"/>
    <property type="match status" value="1"/>
</dbReference>
<protein>
    <submittedName>
        <fullName evidence="5">RNA polymerase subunit sigma</fullName>
    </submittedName>
</protein>
<dbReference type="Pfam" id="PF07638">
    <property type="entry name" value="Sigma70_ECF"/>
    <property type="match status" value="1"/>
</dbReference>
<evidence type="ECO:0000313" key="6">
    <source>
        <dbReference type="Proteomes" id="UP000639274"/>
    </source>
</evidence>
<dbReference type="KEGG" id="lsf:I8J32_012195"/>
<dbReference type="InterPro" id="IPR053812">
    <property type="entry name" value="HTH_Sigma70_ECF-like"/>
</dbReference>
<keyword evidence="2" id="KW-0731">Sigma factor</keyword>
<dbReference type="Proteomes" id="UP000639274">
    <property type="component" value="Chromosome"/>
</dbReference>
<dbReference type="GO" id="GO:0016987">
    <property type="term" value="F:sigma factor activity"/>
    <property type="evidence" value="ECO:0007669"/>
    <property type="project" value="UniProtKB-KW"/>
</dbReference>
<dbReference type="Gene3D" id="1.10.1740.10">
    <property type="match status" value="1"/>
</dbReference>
<evidence type="ECO:0000256" key="1">
    <source>
        <dbReference type="ARBA" id="ARBA00023015"/>
    </source>
</evidence>
<dbReference type="PANTHER" id="PTHR43133:SF39">
    <property type="entry name" value="SIMILAR TO RNA POLYMERASE SIGMA-E FACTOR"/>
    <property type="match status" value="1"/>
</dbReference>
<evidence type="ECO:0000313" key="5">
    <source>
        <dbReference type="EMBL" id="QSX77511.1"/>
    </source>
</evidence>
<reference evidence="5 6" key="1">
    <citation type="submission" date="2021-03" db="EMBL/GenBank/DDBJ databases">
        <title>Lysobacter sp. nov. isolated from soil of gangwondo yeongwol, south Korea.</title>
        <authorList>
            <person name="Kim K.R."/>
            <person name="Kim K.H."/>
            <person name="Jeon C.O."/>
        </authorList>
    </citation>
    <scope>NUCLEOTIDE SEQUENCE [LARGE SCALE GENOMIC DNA]</scope>
    <source>
        <strain evidence="5 6">R19</strain>
    </source>
</reference>
<dbReference type="InterPro" id="IPR036388">
    <property type="entry name" value="WH-like_DNA-bd_sf"/>
</dbReference>
<dbReference type="InterPro" id="IPR011517">
    <property type="entry name" value="RNA_pol_sigma70_ECF-like"/>
</dbReference>
<dbReference type="AlphaFoldDB" id="A0A974XX91"/>